<sequence length="79" mass="9357">MTAVDVSQNGLYFFHFYRLYLHYLHYHLYSRLVSSLAVLLIKDIQKTMVITSRGCTLPFPDQDTLNLLHLKIKLSKCYF</sequence>
<keyword evidence="1" id="KW-1133">Transmembrane helix</keyword>
<dbReference type="Proteomes" id="UP000242414">
    <property type="component" value="Unassembled WGS sequence"/>
</dbReference>
<evidence type="ECO:0000313" key="2">
    <source>
        <dbReference type="EMBL" id="ORE08361.1"/>
    </source>
</evidence>
<feature type="transmembrane region" description="Helical" evidence="1">
    <location>
        <begin position="20"/>
        <end position="41"/>
    </location>
</feature>
<organism evidence="2">
    <name type="scientific">Rhizopus microsporus var. microsporus</name>
    <dbReference type="NCBI Taxonomy" id="86635"/>
    <lineage>
        <taxon>Eukaryota</taxon>
        <taxon>Fungi</taxon>
        <taxon>Fungi incertae sedis</taxon>
        <taxon>Mucoromycota</taxon>
        <taxon>Mucoromycotina</taxon>
        <taxon>Mucoromycetes</taxon>
        <taxon>Mucorales</taxon>
        <taxon>Mucorineae</taxon>
        <taxon>Rhizopodaceae</taxon>
        <taxon>Rhizopus</taxon>
    </lineage>
</organism>
<dbReference type="VEuPathDB" id="FungiDB:BCV72DRAFT_334469"/>
<name>A0A1X0R8U9_RHIZD</name>
<evidence type="ECO:0000256" key="1">
    <source>
        <dbReference type="SAM" id="Phobius"/>
    </source>
</evidence>
<dbReference type="AlphaFoldDB" id="A0A1X0R8U9"/>
<protein>
    <submittedName>
        <fullName evidence="2">Uncharacterized protein</fullName>
    </submittedName>
</protein>
<keyword evidence="1" id="KW-0472">Membrane</keyword>
<reference evidence="2" key="1">
    <citation type="journal article" date="2016" name="Proc. Natl. Acad. Sci. U.S.A.">
        <title>Lipid metabolic changes in an early divergent fungus govern the establishment of a mutualistic symbiosis with endobacteria.</title>
        <authorList>
            <person name="Lastovetsky O.A."/>
            <person name="Gaspar M.L."/>
            <person name="Mondo S.J."/>
            <person name="LaButti K.M."/>
            <person name="Sandor L."/>
            <person name="Grigoriev I.V."/>
            <person name="Henry S.A."/>
            <person name="Pawlowska T.E."/>
        </authorList>
    </citation>
    <scope>NUCLEOTIDE SEQUENCE [LARGE SCALE GENOMIC DNA]</scope>
    <source>
        <strain evidence="2">ATCC 52814</strain>
    </source>
</reference>
<gene>
    <name evidence="2" type="ORF">BCV72DRAFT_334469</name>
</gene>
<keyword evidence="1" id="KW-0812">Transmembrane</keyword>
<dbReference type="EMBL" id="KV921889">
    <property type="protein sequence ID" value="ORE08361.1"/>
    <property type="molecule type" value="Genomic_DNA"/>
</dbReference>
<proteinExistence type="predicted"/>
<accession>A0A1X0R8U9</accession>